<keyword evidence="2" id="KW-0472">Membrane</keyword>
<reference evidence="3" key="1">
    <citation type="submission" date="2020-11" db="EMBL/GenBank/DDBJ databases">
        <authorList>
            <consortium name="DOE Joint Genome Institute"/>
            <person name="Ahrendt S."/>
            <person name="Riley R."/>
            <person name="Andreopoulos W."/>
            <person name="Labutti K."/>
            <person name="Pangilinan J."/>
            <person name="Ruiz-Duenas F.J."/>
            <person name="Barrasa J.M."/>
            <person name="Sanchez-Garcia M."/>
            <person name="Camarero S."/>
            <person name="Miyauchi S."/>
            <person name="Serrano A."/>
            <person name="Linde D."/>
            <person name="Babiker R."/>
            <person name="Drula E."/>
            <person name="Ayuso-Fernandez I."/>
            <person name="Pacheco R."/>
            <person name="Padilla G."/>
            <person name="Ferreira P."/>
            <person name="Barriuso J."/>
            <person name="Kellner H."/>
            <person name="Castanera R."/>
            <person name="Alfaro M."/>
            <person name="Ramirez L."/>
            <person name="Pisabarro A.G."/>
            <person name="Kuo A."/>
            <person name="Tritt A."/>
            <person name="Lipzen A."/>
            <person name="He G."/>
            <person name="Yan M."/>
            <person name="Ng V."/>
            <person name="Cullen D."/>
            <person name="Martin F."/>
            <person name="Rosso M.-N."/>
            <person name="Henrissat B."/>
            <person name="Hibbett D."/>
            <person name="Martinez A.T."/>
            <person name="Grigoriev I.V."/>
        </authorList>
    </citation>
    <scope>NUCLEOTIDE SEQUENCE</scope>
    <source>
        <strain evidence="3">CIRM-BRFM 674</strain>
    </source>
</reference>
<feature type="compositionally biased region" description="Polar residues" evidence="1">
    <location>
        <begin position="83"/>
        <end position="94"/>
    </location>
</feature>
<dbReference type="Proteomes" id="UP000807469">
    <property type="component" value="Unassembled WGS sequence"/>
</dbReference>
<feature type="compositionally biased region" description="Acidic residues" evidence="1">
    <location>
        <begin position="62"/>
        <end position="76"/>
    </location>
</feature>
<sequence length="529" mass="58404">MVQVSHQTTKRHRSLNRRNRNSTSAMTQHAPGTTRSRTPISHSTGSNCELDNHPKESQENIMNEEDEEWVDYEEEPETRPPVYSTTSTDNSANYRASPRKRGVRKTNQSAILARKQGSVPAPTRPPPHSATHEITNEIRDAALATLAEGGKVTGQYLLSVLKIVGHLSRWPIAFGMTSFLLMIIMGYISTSIRRAFEPLCVIPGISSLSMCNPGPRMPSTKPAGNFTPKWADYSTLMTVQTESFNQLLGDTAGGSALALEVKKAEMATTDLITRVRISDLKARDTLATFLSEFVADAKKAGMGLQKLSSKVGGAVDNIIAVNDYALHSIANARANEPAPWSLRRIISRPASVKINEVVMRTFEEATDVLSANMERLIIEAERNLHMLNDLEERLATLHDVVAREDSSISSAKSDLLEDLWTKLGGNQKSLKNYERHLFLLRGLGVYRQQALVHVGAALQTLKAMSADMEDMRERVAAPELMGRTVPVEVHIKSIQMGLERLREGRIHAKKLGDEAAQRVDASEKGLIGQ</sequence>
<evidence type="ECO:0000313" key="3">
    <source>
        <dbReference type="EMBL" id="KAF9471519.1"/>
    </source>
</evidence>
<feature type="compositionally biased region" description="Polar residues" evidence="1">
    <location>
        <begin position="25"/>
        <end position="49"/>
    </location>
</feature>
<proteinExistence type="predicted"/>
<feature type="transmembrane region" description="Helical" evidence="2">
    <location>
        <begin position="170"/>
        <end position="188"/>
    </location>
</feature>
<feature type="compositionally biased region" description="Basic residues" evidence="1">
    <location>
        <begin position="8"/>
        <end position="20"/>
    </location>
</feature>
<gene>
    <name evidence="3" type="ORF">BDN70DRAFT_888041</name>
</gene>
<evidence type="ECO:0000313" key="4">
    <source>
        <dbReference type="Proteomes" id="UP000807469"/>
    </source>
</evidence>
<evidence type="ECO:0000256" key="2">
    <source>
        <dbReference type="SAM" id="Phobius"/>
    </source>
</evidence>
<keyword evidence="4" id="KW-1185">Reference proteome</keyword>
<dbReference type="EMBL" id="MU155672">
    <property type="protein sequence ID" value="KAF9471519.1"/>
    <property type="molecule type" value="Genomic_DNA"/>
</dbReference>
<evidence type="ECO:0000256" key="1">
    <source>
        <dbReference type="SAM" id="MobiDB-lite"/>
    </source>
</evidence>
<keyword evidence="2" id="KW-1133">Transmembrane helix</keyword>
<name>A0A9P6CSX2_9AGAR</name>
<keyword evidence="2" id="KW-0812">Transmembrane</keyword>
<protein>
    <submittedName>
        <fullName evidence="3">Uncharacterized protein</fullName>
    </submittedName>
</protein>
<comment type="caution">
    <text evidence="3">The sequence shown here is derived from an EMBL/GenBank/DDBJ whole genome shotgun (WGS) entry which is preliminary data.</text>
</comment>
<organism evidence="3 4">
    <name type="scientific">Pholiota conissans</name>
    <dbReference type="NCBI Taxonomy" id="109636"/>
    <lineage>
        <taxon>Eukaryota</taxon>
        <taxon>Fungi</taxon>
        <taxon>Dikarya</taxon>
        <taxon>Basidiomycota</taxon>
        <taxon>Agaricomycotina</taxon>
        <taxon>Agaricomycetes</taxon>
        <taxon>Agaricomycetidae</taxon>
        <taxon>Agaricales</taxon>
        <taxon>Agaricineae</taxon>
        <taxon>Strophariaceae</taxon>
        <taxon>Pholiota</taxon>
    </lineage>
</organism>
<accession>A0A9P6CSX2</accession>
<feature type="region of interest" description="Disordered" evidence="1">
    <location>
        <begin position="1"/>
        <end position="107"/>
    </location>
</feature>
<dbReference type="AlphaFoldDB" id="A0A9P6CSX2"/>
<dbReference type="OrthoDB" id="4179406at2759"/>